<keyword evidence="6" id="KW-0031">Aminopeptidase</keyword>
<keyword evidence="3" id="KW-0378">Hydrolase</keyword>
<dbReference type="InterPro" id="IPR007865">
    <property type="entry name" value="Aminopep_P_N"/>
</dbReference>
<dbReference type="InterPro" id="IPR036005">
    <property type="entry name" value="Creatinase/aminopeptidase-like"/>
</dbReference>
<dbReference type="InParanoid" id="A2FK66"/>
<dbReference type="Gene3D" id="3.90.230.10">
    <property type="entry name" value="Creatinase/methionine aminopeptidase superfamily"/>
    <property type="match status" value="1"/>
</dbReference>
<name>A2FK66_TRIV3</name>
<dbReference type="SUPFAM" id="SSF53092">
    <property type="entry name" value="Creatinase/prolidase N-terminal domain"/>
    <property type="match status" value="1"/>
</dbReference>
<dbReference type="GO" id="GO:0006508">
    <property type="term" value="P:proteolysis"/>
    <property type="evidence" value="ECO:0000318"/>
    <property type="project" value="GO_Central"/>
</dbReference>
<dbReference type="Proteomes" id="UP000001542">
    <property type="component" value="Unassembled WGS sequence"/>
</dbReference>
<dbReference type="AlphaFoldDB" id="A2FK66"/>
<dbReference type="GO" id="GO:0070006">
    <property type="term" value="F:metalloaminopeptidase activity"/>
    <property type="evidence" value="ECO:0007669"/>
    <property type="project" value="InterPro"/>
</dbReference>
<evidence type="ECO:0000259" key="5">
    <source>
        <dbReference type="SMART" id="SM01011"/>
    </source>
</evidence>
<dbReference type="GO" id="GO:0008233">
    <property type="term" value="F:peptidase activity"/>
    <property type="evidence" value="ECO:0000318"/>
    <property type="project" value="GO_Central"/>
</dbReference>
<dbReference type="VEuPathDB" id="TrichDB:TVAG_321430"/>
<sequence length="447" mass="50701">MTQTADLINRPFPKPETIAEQRKKVLEYLRGKVDGGAILIKGLVDQYRPRSDQDPYFRQDSNFWYITGVNIPGCEVFVDIKTGKTVLFYPEQEEDFEMWAGPQPTLADIREKYQLDEVLLVTEKEKFLKESGITKFYNWDDPILVETFEEVRQCKLDGEIEIMKYSAEINNLAYRRVLQNLKPGMFEFQVEAEMQYVYYNHSCYASPFQMTVCSGPLCAILHYHKKSRQIQDGDLVLIDAGGEYEMYCADNTRTYPASGKFSDDQKVIYTAVLNTQKAVINAAKAGKTWAELAMLSARTMAKDLIDCGLLIGTIDEVVNSGALEAFYPHGLGHGMGLDVHEIGGWPKGTTRPKTPHMRYLRMGRTLEPGMVMTVEPGCYFAPGLYERALADPERAKHINADLARRFQKTVGGVRIEDDIVITKDGCFDLSINIPKEIDEIEALMAKK</sequence>
<dbReference type="Gene3D" id="3.40.350.10">
    <property type="entry name" value="Creatinase/prolidase N-terminal domain"/>
    <property type="match status" value="1"/>
</dbReference>
<comment type="cofactor">
    <cofactor evidence="1">
        <name>Mn(2+)</name>
        <dbReference type="ChEBI" id="CHEBI:29035"/>
    </cofactor>
</comment>
<dbReference type="EMBL" id="DS113842">
    <property type="protein sequence ID" value="EAX94706.1"/>
    <property type="molecule type" value="Genomic_DNA"/>
</dbReference>
<dbReference type="SUPFAM" id="SSF55920">
    <property type="entry name" value="Creatinase/aminopeptidase"/>
    <property type="match status" value="1"/>
</dbReference>
<dbReference type="KEGG" id="tva:4752447"/>
<dbReference type="OrthoDB" id="10261878at2759"/>
<reference evidence="6" key="1">
    <citation type="submission" date="2006-10" db="EMBL/GenBank/DDBJ databases">
        <authorList>
            <person name="Amadeo P."/>
            <person name="Zhao Q."/>
            <person name="Wortman J."/>
            <person name="Fraser-Liggett C."/>
            <person name="Carlton J."/>
        </authorList>
    </citation>
    <scope>NUCLEOTIDE SEQUENCE</scope>
    <source>
        <strain evidence="6">G3</strain>
    </source>
</reference>
<evidence type="ECO:0000256" key="4">
    <source>
        <dbReference type="ARBA" id="ARBA00023211"/>
    </source>
</evidence>
<keyword evidence="7" id="KW-1185">Reference proteome</keyword>
<evidence type="ECO:0000313" key="6">
    <source>
        <dbReference type="EMBL" id="EAX94706.1"/>
    </source>
</evidence>
<evidence type="ECO:0000256" key="2">
    <source>
        <dbReference type="ARBA" id="ARBA00022723"/>
    </source>
</evidence>
<dbReference type="SMR" id="A2FK66"/>
<accession>A2FK66</accession>
<dbReference type="Pfam" id="PF00557">
    <property type="entry name" value="Peptidase_M24"/>
    <property type="match status" value="1"/>
</dbReference>
<keyword evidence="6" id="KW-0645">Protease</keyword>
<gene>
    <name evidence="6" type="ORF">TVAG_321430</name>
</gene>
<protein>
    <submittedName>
        <fullName evidence="6">Clan MG, familly M24, aminopeptidase P-like metallopeptidase</fullName>
    </submittedName>
</protein>
<dbReference type="PANTHER" id="PTHR43226:SF1">
    <property type="entry name" value="XAA-PRO DIPEPTIDASE"/>
    <property type="match status" value="1"/>
</dbReference>
<keyword evidence="2" id="KW-0479">Metal-binding</keyword>
<dbReference type="STRING" id="5722.A2FK66"/>
<evidence type="ECO:0000313" key="7">
    <source>
        <dbReference type="Proteomes" id="UP000001542"/>
    </source>
</evidence>
<dbReference type="InterPro" id="IPR000994">
    <property type="entry name" value="Pept_M24"/>
</dbReference>
<dbReference type="SMART" id="SM01011">
    <property type="entry name" value="AMP_N"/>
    <property type="match status" value="1"/>
</dbReference>
<dbReference type="PANTHER" id="PTHR43226">
    <property type="entry name" value="XAA-PRO AMINOPEPTIDASE 3"/>
    <property type="match status" value="1"/>
</dbReference>
<dbReference type="GO" id="GO:0030145">
    <property type="term" value="F:manganese ion binding"/>
    <property type="evidence" value="ECO:0007669"/>
    <property type="project" value="InterPro"/>
</dbReference>
<dbReference type="InterPro" id="IPR052433">
    <property type="entry name" value="X-Pro_dipept-like"/>
</dbReference>
<organism evidence="6 7">
    <name type="scientific">Trichomonas vaginalis (strain ATCC PRA-98 / G3)</name>
    <dbReference type="NCBI Taxonomy" id="412133"/>
    <lineage>
        <taxon>Eukaryota</taxon>
        <taxon>Metamonada</taxon>
        <taxon>Parabasalia</taxon>
        <taxon>Trichomonadida</taxon>
        <taxon>Trichomonadidae</taxon>
        <taxon>Trichomonas</taxon>
    </lineage>
</organism>
<dbReference type="CDD" id="cd01087">
    <property type="entry name" value="Prolidase"/>
    <property type="match status" value="1"/>
</dbReference>
<dbReference type="Pfam" id="PF05195">
    <property type="entry name" value="AMP_N"/>
    <property type="match status" value="1"/>
</dbReference>
<evidence type="ECO:0000256" key="3">
    <source>
        <dbReference type="ARBA" id="ARBA00022801"/>
    </source>
</evidence>
<dbReference type="InterPro" id="IPR029149">
    <property type="entry name" value="Creatin/AminoP/Spt16_N"/>
</dbReference>
<feature type="domain" description="Aminopeptidase P N-terminal" evidence="5">
    <location>
        <begin position="13"/>
        <end position="146"/>
    </location>
</feature>
<dbReference type="RefSeq" id="XP_001307636.1">
    <property type="nucleotide sequence ID" value="XM_001307635.1"/>
</dbReference>
<evidence type="ECO:0000256" key="1">
    <source>
        <dbReference type="ARBA" id="ARBA00001936"/>
    </source>
</evidence>
<reference evidence="6" key="2">
    <citation type="journal article" date="2007" name="Science">
        <title>Draft genome sequence of the sexually transmitted pathogen Trichomonas vaginalis.</title>
        <authorList>
            <person name="Carlton J.M."/>
            <person name="Hirt R.P."/>
            <person name="Silva J.C."/>
            <person name="Delcher A.L."/>
            <person name="Schatz M."/>
            <person name="Zhao Q."/>
            <person name="Wortman J.R."/>
            <person name="Bidwell S.L."/>
            <person name="Alsmark U.C.M."/>
            <person name="Besteiro S."/>
            <person name="Sicheritz-Ponten T."/>
            <person name="Noel C.J."/>
            <person name="Dacks J.B."/>
            <person name="Foster P.G."/>
            <person name="Simillion C."/>
            <person name="Van de Peer Y."/>
            <person name="Miranda-Saavedra D."/>
            <person name="Barton G.J."/>
            <person name="Westrop G.D."/>
            <person name="Mueller S."/>
            <person name="Dessi D."/>
            <person name="Fiori P.L."/>
            <person name="Ren Q."/>
            <person name="Paulsen I."/>
            <person name="Zhang H."/>
            <person name="Bastida-Corcuera F.D."/>
            <person name="Simoes-Barbosa A."/>
            <person name="Brown M.T."/>
            <person name="Hayes R.D."/>
            <person name="Mukherjee M."/>
            <person name="Okumura C.Y."/>
            <person name="Schneider R."/>
            <person name="Smith A.J."/>
            <person name="Vanacova S."/>
            <person name="Villalvazo M."/>
            <person name="Haas B.J."/>
            <person name="Pertea M."/>
            <person name="Feldblyum T.V."/>
            <person name="Utterback T.R."/>
            <person name="Shu C.L."/>
            <person name="Osoegawa K."/>
            <person name="de Jong P.J."/>
            <person name="Hrdy I."/>
            <person name="Horvathova L."/>
            <person name="Zubacova Z."/>
            <person name="Dolezal P."/>
            <person name="Malik S.B."/>
            <person name="Logsdon J.M. Jr."/>
            <person name="Henze K."/>
            <person name="Gupta A."/>
            <person name="Wang C.C."/>
            <person name="Dunne R.L."/>
            <person name="Upcroft J.A."/>
            <person name="Upcroft P."/>
            <person name="White O."/>
            <person name="Salzberg S.L."/>
            <person name="Tang P."/>
            <person name="Chiu C.-H."/>
            <person name="Lee Y.-S."/>
            <person name="Embley T.M."/>
            <person name="Coombs G.H."/>
            <person name="Mottram J.C."/>
            <person name="Tachezy J."/>
            <person name="Fraser-Liggett C.M."/>
            <person name="Johnson P.J."/>
        </authorList>
    </citation>
    <scope>NUCLEOTIDE SEQUENCE [LARGE SCALE GENOMIC DNA]</scope>
    <source>
        <strain evidence="6">G3</strain>
    </source>
</reference>
<dbReference type="OMA" id="YELRMIR"/>
<dbReference type="VEuPathDB" id="TrichDB:TVAGG3_0625140"/>
<keyword evidence="4" id="KW-0464">Manganese</keyword>
<dbReference type="eggNOG" id="KOG2737">
    <property type="taxonomic scope" value="Eukaryota"/>
</dbReference>
<proteinExistence type="predicted"/>